<comment type="caution">
    <text evidence="10">The sequence shown here is derived from an EMBL/GenBank/DDBJ whole genome shotgun (WGS) entry which is preliminary data.</text>
</comment>
<dbReference type="InterPro" id="IPR005898">
    <property type="entry name" value="Cyc_pep_transpt_SyrD/YojI"/>
</dbReference>
<feature type="transmembrane region" description="Helical" evidence="7">
    <location>
        <begin position="277"/>
        <end position="296"/>
    </location>
</feature>
<evidence type="ECO:0000259" key="9">
    <source>
        <dbReference type="PROSITE" id="PS50929"/>
    </source>
</evidence>
<dbReference type="SUPFAM" id="SSF52540">
    <property type="entry name" value="P-loop containing nucleoside triphosphate hydrolases"/>
    <property type="match status" value="1"/>
</dbReference>
<dbReference type="SUPFAM" id="SSF90123">
    <property type="entry name" value="ABC transporter transmembrane region"/>
    <property type="match status" value="1"/>
</dbReference>
<feature type="domain" description="ABC transporter" evidence="8">
    <location>
        <begin position="336"/>
        <end position="552"/>
    </location>
</feature>
<dbReference type="GO" id="GO:0005524">
    <property type="term" value="F:ATP binding"/>
    <property type="evidence" value="ECO:0007669"/>
    <property type="project" value="UniProtKB-KW"/>
</dbReference>
<protein>
    <submittedName>
        <fullName evidence="10">Cyclic peptide export ABC transporter</fullName>
    </submittedName>
</protein>
<keyword evidence="5 7" id="KW-1133">Transmembrane helix</keyword>
<dbReference type="GO" id="GO:0016887">
    <property type="term" value="F:ATP hydrolysis activity"/>
    <property type="evidence" value="ECO:0007669"/>
    <property type="project" value="InterPro"/>
</dbReference>
<dbReference type="GO" id="GO:0015833">
    <property type="term" value="P:peptide transport"/>
    <property type="evidence" value="ECO:0007669"/>
    <property type="project" value="InterPro"/>
</dbReference>
<dbReference type="InterPro" id="IPR017871">
    <property type="entry name" value="ABC_transporter-like_CS"/>
</dbReference>
<feature type="transmembrane region" description="Helical" evidence="7">
    <location>
        <begin position="128"/>
        <end position="148"/>
    </location>
</feature>
<dbReference type="AlphaFoldDB" id="A0A952FS94"/>
<dbReference type="PROSITE" id="PS50893">
    <property type="entry name" value="ABC_TRANSPORTER_2"/>
    <property type="match status" value="1"/>
</dbReference>
<evidence type="ECO:0000256" key="4">
    <source>
        <dbReference type="ARBA" id="ARBA00022840"/>
    </source>
</evidence>
<comment type="subcellular location">
    <subcellularLocation>
        <location evidence="1">Cell membrane</location>
        <topology evidence="1">Multi-pass membrane protein</topology>
    </subcellularLocation>
</comment>
<feature type="transmembrane region" description="Helical" evidence="7">
    <location>
        <begin position="52"/>
        <end position="69"/>
    </location>
</feature>
<dbReference type="InterPro" id="IPR027417">
    <property type="entry name" value="P-loop_NTPase"/>
</dbReference>
<evidence type="ECO:0000256" key="5">
    <source>
        <dbReference type="ARBA" id="ARBA00022989"/>
    </source>
</evidence>
<dbReference type="NCBIfam" id="TIGR01194">
    <property type="entry name" value="cyc_pep_trnsptr"/>
    <property type="match status" value="1"/>
</dbReference>
<evidence type="ECO:0000259" key="8">
    <source>
        <dbReference type="PROSITE" id="PS50893"/>
    </source>
</evidence>
<feature type="transmembrane region" description="Helical" evidence="7">
    <location>
        <begin position="246"/>
        <end position="265"/>
    </location>
</feature>
<dbReference type="PANTHER" id="PTHR24221">
    <property type="entry name" value="ATP-BINDING CASSETTE SUB-FAMILY B"/>
    <property type="match status" value="1"/>
</dbReference>
<reference evidence="10" key="1">
    <citation type="submission" date="2020-06" db="EMBL/GenBank/DDBJ databases">
        <title>Stable isotope informed genome-resolved metagenomics uncovers potential trophic interactions in rhizosphere soil.</title>
        <authorList>
            <person name="Starr E.P."/>
            <person name="Shi S."/>
            <person name="Blazewicz S.J."/>
            <person name="Koch B.J."/>
            <person name="Probst A.J."/>
            <person name="Hungate B.A."/>
            <person name="Pett-Ridge J."/>
            <person name="Firestone M.K."/>
            <person name="Banfield J.F."/>
        </authorList>
    </citation>
    <scope>NUCLEOTIDE SEQUENCE</scope>
    <source>
        <strain evidence="10">YM_69_17</strain>
    </source>
</reference>
<evidence type="ECO:0000256" key="7">
    <source>
        <dbReference type="SAM" id="Phobius"/>
    </source>
</evidence>
<dbReference type="Gene3D" id="1.20.1560.10">
    <property type="entry name" value="ABC transporter type 1, transmembrane domain"/>
    <property type="match status" value="1"/>
</dbReference>
<dbReference type="Proteomes" id="UP000700706">
    <property type="component" value="Unassembled WGS sequence"/>
</dbReference>
<evidence type="ECO:0000256" key="6">
    <source>
        <dbReference type="ARBA" id="ARBA00023136"/>
    </source>
</evidence>
<dbReference type="GO" id="GO:1904680">
    <property type="term" value="F:peptide transmembrane transporter activity"/>
    <property type="evidence" value="ECO:0007669"/>
    <property type="project" value="InterPro"/>
</dbReference>
<evidence type="ECO:0000256" key="1">
    <source>
        <dbReference type="ARBA" id="ARBA00004651"/>
    </source>
</evidence>
<dbReference type="GO" id="GO:0005886">
    <property type="term" value="C:plasma membrane"/>
    <property type="evidence" value="ECO:0007669"/>
    <property type="project" value="UniProtKB-SubCell"/>
</dbReference>
<dbReference type="PROSITE" id="PS00211">
    <property type="entry name" value="ABC_TRANSPORTER_1"/>
    <property type="match status" value="1"/>
</dbReference>
<feature type="domain" description="ABC transmembrane type-1" evidence="9">
    <location>
        <begin position="18"/>
        <end position="297"/>
    </location>
</feature>
<keyword evidence="6 7" id="KW-0472">Membrane</keyword>
<proteinExistence type="predicted"/>
<keyword evidence="3" id="KW-0547">Nucleotide-binding</keyword>
<keyword evidence="2 7" id="KW-0812">Transmembrane</keyword>
<evidence type="ECO:0000313" key="10">
    <source>
        <dbReference type="EMBL" id="MBW8727324.1"/>
    </source>
</evidence>
<dbReference type="EMBL" id="JAEKLZ010000268">
    <property type="protein sequence ID" value="MBW8727324.1"/>
    <property type="molecule type" value="Genomic_DNA"/>
</dbReference>
<feature type="transmembrane region" description="Helical" evidence="7">
    <location>
        <begin position="154"/>
        <end position="171"/>
    </location>
</feature>
<feature type="transmembrane region" description="Helical" evidence="7">
    <location>
        <begin position="18"/>
        <end position="40"/>
    </location>
</feature>
<dbReference type="GO" id="GO:0034040">
    <property type="term" value="F:ATPase-coupled lipid transmembrane transporter activity"/>
    <property type="evidence" value="ECO:0007669"/>
    <property type="project" value="TreeGrafter"/>
</dbReference>
<dbReference type="Gene3D" id="3.40.50.300">
    <property type="entry name" value="P-loop containing nucleotide triphosphate hydrolases"/>
    <property type="match status" value="1"/>
</dbReference>
<dbReference type="PROSITE" id="PS50929">
    <property type="entry name" value="ABC_TM1F"/>
    <property type="match status" value="1"/>
</dbReference>
<accession>A0A952FS94</accession>
<evidence type="ECO:0000256" key="3">
    <source>
        <dbReference type="ARBA" id="ARBA00022741"/>
    </source>
</evidence>
<gene>
    <name evidence="10" type="ORF">JF625_19525</name>
</gene>
<dbReference type="PANTHER" id="PTHR24221:SF654">
    <property type="entry name" value="ATP-BINDING CASSETTE SUB-FAMILY B MEMBER 6"/>
    <property type="match status" value="1"/>
</dbReference>
<evidence type="ECO:0000313" key="11">
    <source>
        <dbReference type="Proteomes" id="UP000700706"/>
    </source>
</evidence>
<evidence type="ECO:0000256" key="2">
    <source>
        <dbReference type="ARBA" id="ARBA00022692"/>
    </source>
</evidence>
<dbReference type="InterPro" id="IPR036640">
    <property type="entry name" value="ABC1_TM_sf"/>
</dbReference>
<sequence>MPLITILRSIAARNLRRIALMAVVAGLSNAMVLALINMAADQRSSSDGGDGSLVLALMFVGVVLLYTFSQRFLMFEAAREVETLIHRIRTRLIEAVRHSELADIEHIGRTRIYNGLSKEIQTLAQSSATLALIFQMSMLVLFTMAYLAFLSMTAFLLAIGFIGVAIALYLGRAKQAGKAVQEATEAEYGLDILVTGILDGFKEVKLNARRSGELTEDLVKASLQAADQRIKAHLGFAQNLIFSQNVFFLLLGTMVFVVPALSSATAYSDTLLKTTTVILFVIGPLGGLVGSVPILANANTAAAHVLELERILAESAGPKEDWDGQAAGPASSFRQIDLRGVAFHFEDRPGQYAFQVGPVDLTIRAGETIFISGGNGSGKSTLLRLLTALYLPQQGTISVDGRPVTHANAVAYRALFSSVFSDYHLFKRIYGIEQDATGEADKLLRLFEIDAKTGIVGDAFTTVDLSAGQRKRLALIVAVLERRPICILDEWAADQDPHFRQKFYDELLRMLKDRGITVIAVTHDDRYYDRADRRLHMEEGRIVSIGPENARA</sequence>
<keyword evidence="4" id="KW-0067">ATP-binding</keyword>
<dbReference type="InterPro" id="IPR011527">
    <property type="entry name" value="ABC1_TM_dom"/>
</dbReference>
<dbReference type="InterPro" id="IPR039421">
    <property type="entry name" value="Type_1_exporter"/>
</dbReference>
<dbReference type="Pfam" id="PF00005">
    <property type="entry name" value="ABC_tran"/>
    <property type="match status" value="1"/>
</dbReference>
<dbReference type="InterPro" id="IPR003439">
    <property type="entry name" value="ABC_transporter-like_ATP-bd"/>
</dbReference>
<name>A0A952FS94_9PROT</name>
<dbReference type="InterPro" id="IPR003593">
    <property type="entry name" value="AAA+_ATPase"/>
</dbReference>
<organism evidence="10 11">
    <name type="scientific">Inquilinus limosus</name>
    <dbReference type="NCBI Taxonomy" id="171674"/>
    <lineage>
        <taxon>Bacteria</taxon>
        <taxon>Pseudomonadati</taxon>
        <taxon>Pseudomonadota</taxon>
        <taxon>Alphaproteobacteria</taxon>
        <taxon>Rhodospirillales</taxon>
        <taxon>Rhodospirillaceae</taxon>
        <taxon>Inquilinus</taxon>
    </lineage>
</organism>
<dbReference type="SMART" id="SM00382">
    <property type="entry name" value="AAA"/>
    <property type="match status" value="1"/>
</dbReference>
<dbReference type="GO" id="GO:0140359">
    <property type="term" value="F:ABC-type transporter activity"/>
    <property type="evidence" value="ECO:0007669"/>
    <property type="project" value="InterPro"/>
</dbReference>